<keyword evidence="10" id="KW-1185">Reference proteome</keyword>
<feature type="coiled-coil region" evidence="8">
    <location>
        <begin position="32"/>
        <end position="95"/>
    </location>
</feature>
<dbReference type="InterPro" id="IPR036081">
    <property type="entry name" value="Translin_sf"/>
</dbReference>
<dbReference type="GO" id="GO:0003723">
    <property type="term" value="F:RNA binding"/>
    <property type="evidence" value="ECO:0007669"/>
    <property type="project" value="UniProtKB-KW"/>
</dbReference>
<evidence type="ECO:0000256" key="5">
    <source>
        <dbReference type="ARBA" id="ARBA00022884"/>
    </source>
</evidence>
<dbReference type="InterPro" id="IPR016068">
    <property type="entry name" value="Translin_N"/>
</dbReference>
<dbReference type="InterPro" id="IPR016069">
    <property type="entry name" value="Translin_C"/>
</dbReference>
<dbReference type="CDD" id="cd14819">
    <property type="entry name" value="Translin"/>
    <property type="match status" value="1"/>
</dbReference>
<dbReference type="GO" id="GO:0005737">
    <property type="term" value="C:cytoplasm"/>
    <property type="evidence" value="ECO:0007669"/>
    <property type="project" value="UniProtKB-SubCell"/>
</dbReference>
<keyword evidence="4" id="KW-0963">Cytoplasm</keyword>
<comment type="subcellular location">
    <subcellularLocation>
        <location evidence="2">Cytoplasm</location>
    </subcellularLocation>
    <subcellularLocation>
        <location evidence="1">Nucleus</location>
    </subcellularLocation>
</comment>
<dbReference type="OrthoDB" id="829at2759"/>
<keyword evidence="6" id="KW-0238">DNA-binding</keyword>
<proteinExistence type="inferred from homology"/>
<dbReference type="Gene3D" id="1.20.58.200">
    <property type="entry name" value="Translin, domain 2"/>
    <property type="match status" value="1"/>
</dbReference>
<evidence type="ECO:0000256" key="4">
    <source>
        <dbReference type="ARBA" id="ARBA00022490"/>
    </source>
</evidence>
<evidence type="ECO:0000256" key="3">
    <source>
        <dbReference type="ARBA" id="ARBA00005902"/>
    </source>
</evidence>
<keyword evidence="5" id="KW-0694">RNA-binding</keyword>
<name>A0A8K0X0W1_9PEZI</name>
<protein>
    <submittedName>
        <fullName evidence="9">Translin</fullName>
    </submittedName>
</protein>
<comment type="caution">
    <text evidence="9">The sequence shown here is derived from an EMBL/GenBank/DDBJ whole genome shotgun (WGS) entry which is preliminary data.</text>
</comment>
<dbReference type="Proteomes" id="UP000813385">
    <property type="component" value="Unassembled WGS sequence"/>
</dbReference>
<sequence>MDNDTSMAEGAAAAAQSRLLDPAIFDFLKSRIEEDQQVRDDLTQIVQKLERATSHAQGLLSRVHGTPRSQYASFIAQVEASIRDQIEAIAELDAQASKQPYYKYNQKWSRSIQNAIFTVVFCGWLGGLGTDSKPGELGRLVTIEEVGELLKVPVNLKDRDAFHITIEEYLFSLIDLTQELSRLATNAVTLGDPDLSLRIASFVKDIFTGFQVLNLKNDLLRKRVDSVKYHVQRVEDVVYDLSLRGMVNKPAEGASS</sequence>
<evidence type="ECO:0000313" key="9">
    <source>
        <dbReference type="EMBL" id="KAH7358068.1"/>
    </source>
</evidence>
<accession>A0A8K0X0W1</accession>
<evidence type="ECO:0000256" key="7">
    <source>
        <dbReference type="ARBA" id="ARBA00023242"/>
    </source>
</evidence>
<dbReference type="PANTHER" id="PTHR10741">
    <property type="entry name" value="TRANSLIN AND TRANSLIN ASSOCIATED PROTEIN X"/>
    <property type="match status" value="1"/>
</dbReference>
<dbReference type="AlphaFoldDB" id="A0A8K0X0W1"/>
<keyword evidence="8" id="KW-0175">Coiled coil</keyword>
<organism evidence="9 10">
    <name type="scientific">Plectosphaerella cucumerina</name>
    <dbReference type="NCBI Taxonomy" id="40658"/>
    <lineage>
        <taxon>Eukaryota</taxon>
        <taxon>Fungi</taxon>
        <taxon>Dikarya</taxon>
        <taxon>Ascomycota</taxon>
        <taxon>Pezizomycotina</taxon>
        <taxon>Sordariomycetes</taxon>
        <taxon>Hypocreomycetidae</taxon>
        <taxon>Glomerellales</taxon>
        <taxon>Plectosphaerellaceae</taxon>
        <taxon>Plectosphaerella</taxon>
    </lineage>
</organism>
<dbReference type="Gene3D" id="1.20.58.190">
    <property type="entry name" value="Translin, domain 1"/>
    <property type="match status" value="1"/>
</dbReference>
<dbReference type="Pfam" id="PF01997">
    <property type="entry name" value="Translin"/>
    <property type="match status" value="1"/>
</dbReference>
<evidence type="ECO:0000256" key="8">
    <source>
        <dbReference type="SAM" id="Coils"/>
    </source>
</evidence>
<dbReference type="GO" id="GO:0016070">
    <property type="term" value="P:RNA metabolic process"/>
    <property type="evidence" value="ECO:0007669"/>
    <property type="project" value="InterPro"/>
</dbReference>
<dbReference type="InterPro" id="IPR033956">
    <property type="entry name" value="Translin"/>
</dbReference>
<dbReference type="GO" id="GO:0043565">
    <property type="term" value="F:sequence-specific DNA binding"/>
    <property type="evidence" value="ECO:0007669"/>
    <property type="project" value="InterPro"/>
</dbReference>
<keyword evidence="7" id="KW-0539">Nucleus</keyword>
<evidence type="ECO:0000256" key="1">
    <source>
        <dbReference type="ARBA" id="ARBA00004123"/>
    </source>
</evidence>
<evidence type="ECO:0000313" key="10">
    <source>
        <dbReference type="Proteomes" id="UP000813385"/>
    </source>
</evidence>
<reference evidence="9" key="1">
    <citation type="journal article" date="2021" name="Nat. Commun.">
        <title>Genetic determinants of endophytism in the Arabidopsis root mycobiome.</title>
        <authorList>
            <person name="Mesny F."/>
            <person name="Miyauchi S."/>
            <person name="Thiergart T."/>
            <person name="Pickel B."/>
            <person name="Atanasova L."/>
            <person name="Karlsson M."/>
            <person name="Huettel B."/>
            <person name="Barry K.W."/>
            <person name="Haridas S."/>
            <person name="Chen C."/>
            <person name="Bauer D."/>
            <person name="Andreopoulos W."/>
            <person name="Pangilinan J."/>
            <person name="LaButti K."/>
            <person name="Riley R."/>
            <person name="Lipzen A."/>
            <person name="Clum A."/>
            <person name="Drula E."/>
            <person name="Henrissat B."/>
            <person name="Kohler A."/>
            <person name="Grigoriev I.V."/>
            <person name="Martin F.M."/>
            <person name="Hacquard S."/>
        </authorList>
    </citation>
    <scope>NUCLEOTIDE SEQUENCE</scope>
    <source>
        <strain evidence="9">MPI-CAGE-AT-0016</strain>
    </source>
</reference>
<dbReference type="InterPro" id="IPR002848">
    <property type="entry name" value="Translin_fam"/>
</dbReference>
<dbReference type="GO" id="GO:0003697">
    <property type="term" value="F:single-stranded DNA binding"/>
    <property type="evidence" value="ECO:0007669"/>
    <property type="project" value="InterPro"/>
</dbReference>
<evidence type="ECO:0000256" key="6">
    <source>
        <dbReference type="ARBA" id="ARBA00023125"/>
    </source>
</evidence>
<dbReference type="EMBL" id="JAGPXD010000004">
    <property type="protein sequence ID" value="KAH7358068.1"/>
    <property type="molecule type" value="Genomic_DNA"/>
</dbReference>
<comment type="similarity">
    <text evidence="3">Belongs to the translin family.</text>
</comment>
<dbReference type="FunFam" id="1.20.58.200:FF:000002">
    <property type="entry name" value="Putative translin"/>
    <property type="match status" value="1"/>
</dbReference>
<gene>
    <name evidence="9" type="ORF">B0T11DRAFT_283635</name>
</gene>
<dbReference type="SUPFAM" id="SSF74784">
    <property type="entry name" value="Translin"/>
    <property type="match status" value="1"/>
</dbReference>
<dbReference type="GO" id="GO:0005634">
    <property type="term" value="C:nucleus"/>
    <property type="evidence" value="ECO:0007669"/>
    <property type="project" value="UniProtKB-SubCell"/>
</dbReference>
<evidence type="ECO:0000256" key="2">
    <source>
        <dbReference type="ARBA" id="ARBA00004496"/>
    </source>
</evidence>